<protein>
    <submittedName>
        <fullName evidence="2">Uncharacterized protein</fullName>
    </submittedName>
</protein>
<keyword evidence="1" id="KW-0812">Transmembrane</keyword>
<dbReference type="AlphaFoldDB" id="A0A0E9RK11"/>
<sequence length="81" mass="8888">MSSASCQVHIAVTSTLPLPQTCKFTCAWCHYQDFDAFGALTGLVLLPNAFLHLIFIFVTTLSPLIFFFLTSMSISPSLSLL</sequence>
<feature type="transmembrane region" description="Helical" evidence="1">
    <location>
        <begin position="49"/>
        <end position="69"/>
    </location>
</feature>
<reference evidence="2" key="1">
    <citation type="submission" date="2014-11" db="EMBL/GenBank/DDBJ databases">
        <authorList>
            <person name="Amaro Gonzalez C."/>
        </authorList>
    </citation>
    <scope>NUCLEOTIDE SEQUENCE</scope>
</reference>
<organism evidence="2">
    <name type="scientific">Anguilla anguilla</name>
    <name type="common">European freshwater eel</name>
    <name type="synonym">Muraena anguilla</name>
    <dbReference type="NCBI Taxonomy" id="7936"/>
    <lineage>
        <taxon>Eukaryota</taxon>
        <taxon>Metazoa</taxon>
        <taxon>Chordata</taxon>
        <taxon>Craniata</taxon>
        <taxon>Vertebrata</taxon>
        <taxon>Euteleostomi</taxon>
        <taxon>Actinopterygii</taxon>
        <taxon>Neopterygii</taxon>
        <taxon>Teleostei</taxon>
        <taxon>Anguilliformes</taxon>
        <taxon>Anguillidae</taxon>
        <taxon>Anguilla</taxon>
    </lineage>
</organism>
<keyword evidence="1" id="KW-1133">Transmembrane helix</keyword>
<reference evidence="2" key="2">
    <citation type="journal article" date="2015" name="Fish Shellfish Immunol.">
        <title>Early steps in the European eel (Anguilla anguilla)-Vibrio vulnificus interaction in the gills: Role of the RtxA13 toxin.</title>
        <authorList>
            <person name="Callol A."/>
            <person name="Pajuelo D."/>
            <person name="Ebbesson L."/>
            <person name="Teles M."/>
            <person name="MacKenzie S."/>
            <person name="Amaro C."/>
        </authorList>
    </citation>
    <scope>NUCLEOTIDE SEQUENCE</scope>
</reference>
<proteinExistence type="predicted"/>
<evidence type="ECO:0000256" key="1">
    <source>
        <dbReference type="SAM" id="Phobius"/>
    </source>
</evidence>
<evidence type="ECO:0000313" key="2">
    <source>
        <dbReference type="EMBL" id="JAH29424.1"/>
    </source>
</evidence>
<accession>A0A0E9RK11</accession>
<dbReference type="EMBL" id="GBXM01079153">
    <property type="protein sequence ID" value="JAH29424.1"/>
    <property type="molecule type" value="Transcribed_RNA"/>
</dbReference>
<name>A0A0E9RK11_ANGAN</name>
<keyword evidence="1" id="KW-0472">Membrane</keyword>